<evidence type="ECO:0000259" key="4">
    <source>
        <dbReference type="Pfam" id="PF18413"/>
    </source>
</evidence>
<dbReference type="InterPro" id="IPR041079">
    <property type="entry name" value="Neuraminidase-like"/>
</dbReference>
<feature type="domain" description="ABC toxin N-terminal" evidence="5">
    <location>
        <begin position="921"/>
        <end position="1055"/>
    </location>
</feature>
<sequence length="2210" mass="242412">MNDSDMSHTVVLPVTDETLLAQLQELDYRSVFDIVRDSQGTFVHKLSDYPAAQVKRIYAQAEARAHTLLSLHRALVARNEPVMQGIAKLGISPQPEALSAALRSALNDAPDFAELFPERSPQGYAEATSIQSLFSPGRYLVELYKIAQGLHTKDSPLNIDQRRPDIGQLVLSNKNMDERIPTIDILLNILASNNTTAADLAKAYYPMTLPYEDNLVQSRQVLAAQDGSLQALWAALADAQWQAFLPPVWLAPDPANDNRTPSPPTREQLRLTAGAYALLVSEPANADEIEERYHLPSANIAEELRPLPVFTDRTGLSFNEVIAMTVQQTYQSSDAAALRASPYYAYGEMRTVPVTEYGQTYLAGAAATPLLVVPAGKGADGQDVYELDLKNDTAVPLADCAERLLRLQRQIGLEYAQLDWLIRNVNQAIGRSELELDTPVLAALAEYSRLAASYGIPADAFACFIGTMNTYARPNHASLFQSLFTSPSDGRTATLDGVIDFTPAKVDPNAILISGGLGVSANELYAMAQLAFDTTTPTEIKMSAARYAQLYRLATIPRMLGISFGDARVLWALLNGALEPTPLTVVARAPTLLTLEIIRQTESVLTWMGEYQLTLSSVVAMTTPVYTDEATPEVFNYVQNIYSTLSSDSAALEYTGKEPPGEDLCEKLYRVMAGAFSLKANVLRQLVVWQDVHFTVPADEGSKPYGLGDFWVEIRQMFTARPDGIGLADLRAHPNLARYSNATGQGALIARWGELTEQDLSLLVQTPTWFLDLPPGAAAPPPSLPVLLMLSRLKTWQQRVIVPEDTAMHYFTVANTDGEEEALAQLAYIHGWPLEATTAMNADLVSVGAYAAYPQTFQQLNRLEIWMRASAQLGVGSTGMAQLYQMGESDAASEAPVLVAAAAASLVAGAPGSVAALAMQDIQELRRDALVAYYIQNSVPEQLKPRIKTADDLYEYLLIDTKISSVVTSSQVAEAISSVQLYINRCLGGYDPDVDNAPDSTMVQESRPGGFLYDWADYNQIYSTWAGKEQLQYYAAMYLSPELRYGKTVLFDAMEESINQGRITDFRVNQAFQEYMLGFENLANLKTISGYQAGVDISVNTGDTFYFIGRNPSPPYNYYWRSLNAAVRNDEQELTAGSWSEWLKITGGVSDAVGGMVSPVWNGGRLYICWLSLIQDGTAGSGETTQATYAYRAELWVLLENGAWAASSSIPYTEAGTPQATYAVTDQDGGKLRQYMVVRQDGKEKSFEWKGDRWIASDFIPPASGTVLHDLALPGTVPPLAVPFTWKINQDGREYTFVLSKFNGRYMTFDKVVGNPYDAGVIFLSETYNLTSSAQTIDIGRPGYEYIQYRLTTVSNSSTTTTISPIAQTKDFAPNEQYITFAFKIGDGKLQLERTEGSTVAVLWSCSIVTAAAPYFIECLHAGSTGIPRLLSYRTQTDLIENGGKEPIDFNGSYGLYFWEIFFYNAFLIADRYLTEQNFAQSTLWYQYLFNYAGYRNADGELEMVDADGKPVKVDGEVRYWNVVPLQTDDSWNLAIPPTVDPDVIAMNDPMQFKLAVFSQTVNLLIEAGDHAYRQLQPDTLARAKMFYVQASQLLGTRPVIDVSDSWANPTVGKEAEQIAVFNDDDPDAPAPTWLTQAASAWLAGQNGSFLPPYNADLLSYWDTLEVRLYNLRHGLSLDGQPLALPLYAAPVSPASLQRQHGAGNGAGGNSVPSLTRASQFRFSVLLERARVAVGNVIQFGNALQAALERRDNETMTLLVQTQQQQVLAQTAQIQTTNLGVLQNGLMALQEAKKGAEQRLAHYGNLYENWISSGEESAMNLQTMAASMIGAAQPLYAIAGGLAVTPNIFGLAAGGSEWSAPAKASAMTLEGSGRINEIASTRLNISEQYRRRRQDWQIQMLNAGNEVAQLSAQIAAQEQQLVMAQKQQALAQLELANQQAVYNLQSTRFTGTALFTWMTGRLSALYYQLYDATLPLCLAAKEALTRELGEEKTQNLFTTPTWNDLYQGLLAGEGLLLELQKMDNTYLHYDVRGLEIQKTVSLNTQISGAPQSTTTFPAMLQAALAGLKPPAVGGVSMELLTGDKLVIELDIATLMLSASYGVTGKIGRFKSISVTLPTLLGPYQDIEATLGRGDPAGQGVFVPLSRGLDDAGVFVLDLNDPRYLPFEGTPVEDGKLILTFFHAGKTGAQRALVENLNDVIYQLRYTLKDY</sequence>
<proteinExistence type="predicted"/>
<dbReference type="RefSeq" id="WP_183443433.1">
    <property type="nucleotide sequence ID" value="NZ_JACHXD010000019.1"/>
</dbReference>
<comment type="caution">
    <text evidence="6">The sequence shown here is derived from an EMBL/GenBank/DDBJ whole genome shotgun (WGS) entry which is preliminary data.</text>
</comment>
<evidence type="ECO:0000256" key="2">
    <source>
        <dbReference type="SAM" id="Coils"/>
    </source>
</evidence>
<gene>
    <name evidence="6" type="ORF">FHS03_004840</name>
</gene>
<organism evidence="6 7">
    <name type="scientific">Pseudoduganella violacea</name>
    <dbReference type="NCBI Taxonomy" id="1715466"/>
    <lineage>
        <taxon>Bacteria</taxon>
        <taxon>Pseudomonadati</taxon>
        <taxon>Pseudomonadota</taxon>
        <taxon>Betaproteobacteria</taxon>
        <taxon>Burkholderiales</taxon>
        <taxon>Oxalobacteraceae</taxon>
        <taxon>Telluria group</taxon>
        <taxon>Pseudoduganella</taxon>
    </lineage>
</organism>
<dbReference type="Proteomes" id="UP000541535">
    <property type="component" value="Unassembled WGS sequence"/>
</dbReference>
<dbReference type="InterPro" id="IPR018003">
    <property type="entry name" value="Insecticidal_toxin/plasmid_vir"/>
</dbReference>
<dbReference type="EMBL" id="JACHXD010000019">
    <property type="protein sequence ID" value="MBB3121748.1"/>
    <property type="molecule type" value="Genomic_DNA"/>
</dbReference>
<keyword evidence="1" id="KW-0843">Virulence</keyword>
<dbReference type="Pfam" id="PF18276">
    <property type="entry name" value="TcA_TcB_BD"/>
    <property type="match status" value="2"/>
</dbReference>
<evidence type="ECO:0008006" key="8">
    <source>
        <dbReference type="Google" id="ProtNLM"/>
    </source>
</evidence>
<evidence type="ECO:0000259" key="5">
    <source>
        <dbReference type="Pfam" id="PF20220"/>
    </source>
</evidence>
<feature type="domain" description="Tc toxin complex TcA C-terminal TcB-binding" evidence="3">
    <location>
        <begin position="1913"/>
        <end position="2045"/>
    </location>
</feature>
<dbReference type="InterPro" id="IPR046839">
    <property type="entry name" value="ABC_toxin_N"/>
</dbReference>
<keyword evidence="2" id="KW-0175">Coiled coil</keyword>
<reference evidence="6 7" key="1">
    <citation type="submission" date="2020-08" db="EMBL/GenBank/DDBJ databases">
        <title>Genomic Encyclopedia of Type Strains, Phase III (KMG-III): the genomes of soil and plant-associated and newly described type strains.</title>
        <authorList>
            <person name="Whitman W."/>
        </authorList>
    </citation>
    <scope>NUCLEOTIDE SEQUENCE [LARGE SCALE GENOMIC DNA]</scope>
    <source>
        <strain evidence="6 7">CECT 8897</strain>
    </source>
</reference>
<dbReference type="Pfam" id="PF18413">
    <property type="entry name" value="Neuraminidase"/>
    <property type="match status" value="1"/>
</dbReference>
<evidence type="ECO:0000259" key="3">
    <source>
        <dbReference type="Pfam" id="PF18276"/>
    </source>
</evidence>
<name>A0A7W5FWZ0_9BURK</name>
<feature type="coiled-coil region" evidence="2">
    <location>
        <begin position="1900"/>
        <end position="1936"/>
    </location>
</feature>
<accession>A0A7W5FWZ0</accession>
<dbReference type="InterPro" id="IPR040840">
    <property type="entry name" value="TcA_TcB_BD"/>
</dbReference>
<dbReference type="Pfam" id="PF03538">
    <property type="entry name" value="VRP1"/>
    <property type="match status" value="1"/>
</dbReference>
<feature type="domain" description="Neuraminidase-like" evidence="4">
    <location>
        <begin position="1085"/>
        <end position="1211"/>
    </location>
</feature>
<feature type="domain" description="Tc toxin complex TcA C-terminal TcB-binding" evidence="3">
    <location>
        <begin position="2142"/>
        <end position="2206"/>
    </location>
</feature>
<evidence type="ECO:0000313" key="6">
    <source>
        <dbReference type="EMBL" id="MBB3121748.1"/>
    </source>
</evidence>
<evidence type="ECO:0000256" key="1">
    <source>
        <dbReference type="ARBA" id="ARBA00023026"/>
    </source>
</evidence>
<keyword evidence="7" id="KW-1185">Reference proteome</keyword>
<dbReference type="Pfam" id="PF20220">
    <property type="entry name" value="ABC_toxin_N"/>
    <property type="match status" value="1"/>
</dbReference>
<protein>
    <recommendedName>
        <fullName evidence="8">Toxin</fullName>
    </recommendedName>
</protein>
<evidence type="ECO:0000313" key="7">
    <source>
        <dbReference type="Proteomes" id="UP000541535"/>
    </source>
</evidence>